<dbReference type="PANTHER" id="PTHR42764">
    <property type="entry name" value="PHOSPHONATES UTILIZATION ATP-BINDING PROTEIN PHNK-RELATED"/>
    <property type="match status" value="1"/>
</dbReference>
<dbReference type="SUPFAM" id="SSF52540">
    <property type="entry name" value="P-loop containing nucleoside triphosphate hydrolases"/>
    <property type="match status" value="2"/>
</dbReference>
<protein>
    <submittedName>
        <fullName evidence="4">ABC transporter ATP-binding protein</fullName>
    </submittedName>
    <submittedName>
        <fullName evidence="5">Methionine import ATP-binding protein MetN 2</fullName>
        <ecNumber evidence="5">3.6.3.-</ecNumber>
    </submittedName>
</protein>
<dbReference type="InterPro" id="IPR003593">
    <property type="entry name" value="AAA+_ATPase"/>
</dbReference>
<evidence type="ECO:0000256" key="2">
    <source>
        <dbReference type="ARBA" id="ARBA00022840"/>
    </source>
</evidence>
<name>A0A2A2HEP2_9EURY</name>
<keyword evidence="5" id="KW-0378">Hydrolase</keyword>
<dbReference type="Proteomes" id="UP000217528">
    <property type="component" value="Unassembled WGS sequence"/>
</dbReference>
<reference evidence="5 7" key="1">
    <citation type="submission" date="2016-04" db="EMBL/GenBank/DDBJ databases">
        <title>Genome sequence of Methanosphaera cuniculi DSM 4103.</title>
        <authorList>
            <person name="Poehlein A."/>
            <person name="Seedorf H."/>
            <person name="Daniel R."/>
        </authorList>
    </citation>
    <scope>NUCLEOTIDE SEQUENCE [LARGE SCALE GENOMIC DNA]</scope>
    <source>
        <strain evidence="5 7">DSM 4103</strain>
    </source>
</reference>
<keyword evidence="2 4" id="KW-0067">ATP-binding</keyword>
<dbReference type="RefSeq" id="WP_095608245.1">
    <property type="nucleotide sequence ID" value="NZ_LMVN01000006.1"/>
</dbReference>
<dbReference type="InterPro" id="IPR003439">
    <property type="entry name" value="ABC_transporter-like_ATP-bd"/>
</dbReference>
<dbReference type="InterPro" id="IPR027417">
    <property type="entry name" value="P-loop_NTPase"/>
</dbReference>
<evidence type="ECO:0000256" key="1">
    <source>
        <dbReference type="ARBA" id="ARBA00022741"/>
    </source>
</evidence>
<feature type="domain" description="ABC transporter" evidence="3">
    <location>
        <begin position="2"/>
        <end position="254"/>
    </location>
</feature>
<dbReference type="Proteomes" id="UP000246004">
    <property type="component" value="Unassembled WGS sequence"/>
</dbReference>
<dbReference type="OrthoDB" id="97750at2157"/>
<dbReference type="EMBL" id="LWMS01000025">
    <property type="protein sequence ID" value="PWL08197.1"/>
    <property type="molecule type" value="Genomic_DNA"/>
</dbReference>
<dbReference type="Gene3D" id="3.40.50.300">
    <property type="entry name" value="P-loop containing nucleotide triphosphate hydrolases"/>
    <property type="match status" value="2"/>
</dbReference>
<dbReference type="PANTHER" id="PTHR42764:SF1">
    <property type="entry name" value="PHOSPHONATES UTILIZATION ATP-BINDING PROTEIN PHNK-RELATED"/>
    <property type="match status" value="1"/>
</dbReference>
<dbReference type="InterPro" id="IPR017871">
    <property type="entry name" value="ABC_transporter-like_CS"/>
</dbReference>
<dbReference type="EMBL" id="LMVN01000006">
    <property type="protein sequence ID" value="PAV07899.1"/>
    <property type="molecule type" value="Genomic_DNA"/>
</dbReference>
<accession>A0A2A2HEP2</accession>
<dbReference type="Pfam" id="PF00005">
    <property type="entry name" value="ABC_tran"/>
    <property type="match status" value="2"/>
</dbReference>
<dbReference type="GO" id="GO:0016887">
    <property type="term" value="F:ATP hydrolysis activity"/>
    <property type="evidence" value="ECO:0007669"/>
    <property type="project" value="InterPro"/>
</dbReference>
<dbReference type="SMART" id="SM00382">
    <property type="entry name" value="AAA"/>
    <property type="match status" value="2"/>
</dbReference>
<organism evidence="4 6">
    <name type="scientific">Methanosphaera cuniculi</name>
    <dbReference type="NCBI Taxonomy" id="1077256"/>
    <lineage>
        <taxon>Archaea</taxon>
        <taxon>Methanobacteriati</taxon>
        <taxon>Methanobacteriota</taxon>
        <taxon>Methanomada group</taxon>
        <taxon>Methanobacteria</taxon>
        <taxon>Methanobacteriales</taxon>
        <taxon>Methanobacteriaceae</taxon>
        <taxon>Methanosphaera</taxon>
    </lineage>
</organism>
<feature type="domain" description="ABC transporter" evidence="3">
    <location>
        <begin position="265"/>
        <end position="561"/>
    </location>
</feature>
<evidence type="ECO:0000259" key="3">
    <source>
        <dbReference type="PROSITE" id="PS50893"/>
    </source>
</evidence>
<reference evidence="4 6" key="2">
    <citation type="journal article" date="2017" name="BMC Genomics">
        <title>Genomic analysis of methanogenic archaea reveals a shift towards energy conservation.</title>
        <authorList>
            <person name="Gilmore S.P."/>
            <person name="Henske J.K."/>
            <person name="Sexton J.A."/>
            <person name="Solomon K.V."/>
            <person name="Seppala S."/>
            <person name="Yoo J.I."/>
            <person name="Huyett L.M."/>
            <person name="Pressman A."/>
            <person name="Cogan J.Z."/>
            <person name="Kivenson V."/>
            <person name="Peng X."/>
            <person name="Tan Y."/>
            <person name="Valentine D.L."/>
            <person name="O'Malley M.A."/>
        </authorList>
    </citation>
    <scope>NUCLEOTIDE SEQUENCE [LARGE SCALE GENOMIC DNA]</scope>
    <source>
        <strain evidence="4 6">1R-7</strain>
    </source>
</reference>
<comment type="caution">
    <text evidence="4">The sequence shown here is derived from an EMBL/GenBank/DDBJ whole genome shotgun (WGS) entry which is preliminary data.</text>
</comment>
<evidence type="ECO:0000313" key="4">
    <source>
        <dbReference type="EMBL" id="PAV07899.1"/>
    </source>
</evidence>
<dbReference type="AlphaFoldDB" id="A0A2A2HEP2"/>
<evidence type="ECO:0000313" key="5">
    <source>
        <dbReference type="EMBL" id="PWL08197.1"/>
    </source>
</evidence>
<dbReference type="EC" id="3.6.3.-" evidence="5"/>
<keyword evidence="6" id="KW-1185">Reference proteome</keyword>
<dbReference type="GO" id="GO:0005524">
    <property type="term" value="F:ATP binding"/>
    <property type="evidence" value="ECO:0007669"/>
    <property type="project" value="UniProtKB-KW"/>
</dbReference>
<evidence type="ECO:0000313" key="6">
    <source>
        <dbReference type="Proteomes" id="UP000217528"/>
    </source>
</evidence>
<dbReference type="GO" id="GO:0019700">
    <property type="term" value="P:organic phosphonate catabolic process"/>
    <property type="evidence" value="ECO:0007669"/>
    <property type="project" value="TreeGrafter"/>
</dbReference>
<dbReference type="PROSITE" id="PS00211">
    <property type="entry name" value="ABC_TRANSPORTER_1"/>
    <property type="match status" value="2"/>
</dbReference>
<gene>
    <name evidence="5" type="primary">metN2_1</name>
    <name evidence="4" type="ORF">ASJ82_06850</name>
    <name evidence="5" type="ORF">MSCUN_09060</name>
</gene>
<proteinExistence type="predicted"/>
<evidence type="ECO:0000313" key="7">
    <source>
        <dbReference type="Proteomes" id="UP000246004"/>
    </source>
</evidence>
<dbReference type="PROSITE" id="PS50893">
    <property type="entry name" value="ABC_TRANSPORTER_2"/>
    <property type="match status" value="2"/>
</dbReference>
<sequence length="563" mass="63144">MIKIEHLTKIYTLSDGNMIKALDDVSFEVEDNEIYGIMGVSGSGKSTLMRILRGVESFDEGTITIDDMVITPENYSDYQNDLKEKTAIHLQRSFGLWSKTALENIIHKLVGLKNGDETTAYIDDEVREEFKDEALDLLETVGLKEKANHFAPVLSGGEKQRLVLARQLAKKPKILLLDEPATMSSPKIKNEILKTIKRINEKYNTTVIVVSHQPEIQEALADRLLLLYNGQVKDIGKTSDIIKEFLSEEEPEYPIADLPRDEPIIKVSGLTKDFRLIKGGHVLTIDNINFKVNKGEILALVGPSGAGKTAILRMMAGFDLPDQGTIEIKCEDGTWTKMDEYGENRMKIRKNLGFMHQDFALSPHTTIIRQMATRLSPKINEVFENAVKKAEELGLSKETLDIIYQLTDLPRDEAINKLEKANLGPGVLDLLFPPIDQEEVIKYMAPIFEALDLPLPLLNRQFDELSGGQKVRVAIAAVLASHPEILILDEPFGDLDPVTLRTVANSLKKINEELKTTIILVSHTMEFIEEVSTNAILIENGNLVDEGKAQDIVEEFMKKENKE</sequence>
<keyword evidence="1" id="KW-0547">Nucleotide-binding</keyword>